<dbReference type="Gene3D" id="3.40.50.300">
    <property type="entry name" value="P-loop containing nucleotide triphosphate hydrolases"/>
    <property type="match status" value="4"/>
</dbReference>
<name>A0A1Y1HMB5_KLENI</name>
<dbReference type="Pfam" id="PF13361">
    <property type="entry name" value="UvrD_C"/>
    <property type="match status" value="2"/>
</dbReference>
<keyword evidence="16" id="KW-1185">Reference proteome</keyword>
<dbReference type="InterPro" id="IPR000212">
    <property type="entry name" value="DNA_helicase_UvrD/REP"/>
</dbReference>
<keyword evidence="3 11" id="KW-0378">Hydrolase</keyword>
<keyword evidence="5 11" id="KW-0067">ATP-binding</keyword>
<dbReference type="GO" id="GO:0043138">
    <property type="term" value="F:3'-5' DNA helicase activity"/>
    <property type="evidence" value="ECO:0000318"/>
    <property type="project" value="GO_Central"/>
</dbReference>
<evidence type="ECO:0000256" key="2">
    <source>
        <dbReference type="ARBA" id="ARBA00022741"/>
    </source>
</evidence>
<evidence type="ECO:0000256" key="11">
    <source>
        <dbReference type="PROSITE-ProRule" id="PRU00560"/>
    </source>
</evidence>
<feature type="compositionally biased region" description="Polar residues" evidence="12">
    <location>
        <begin position="864"/>
        <end position="876"/>
    </location>
</feature>
<accession>A0A1Y1HMB5</accession>
<feature type="region of interest" description="Disordered" evidence="12">
    <location>
        <begin position="35"/>
        <end position="109"/>
    </location>
</feature>
<keyword evidence="6" id="KW-0238">DNA-binding</keyword>
<feature type="region of interest" description="Disordered" evidence="12">
    <location>
        <begin position="229"/>
        <end position="262"/>
    </location>
</feature>
<dbReference type="GO" id="GO:0005524">
    <property type="term" value="F:ATP binding"/>
    <property type="evidence" value="ECO:0007669"/>
    <property type="project" value="UniProtKB-UniRule"/>
</dbReference>
<dbReference type="CDD" id="cd17932">
    <property type="entry name" value="DEXQc_UvrD"/>
    <property type="match status" value="1"/>
</dbReference>
<dbReference type="InterPro" id="IPR014017">
    <property type="entry name" value="DNA_helicase_UvrD-like_C"/>
</dbReference>
<dbReference type="FunFam" id="1.10.486.10:FF:000003">
    <property type="entry name" value="ATP-dependent DNA helicase"/>
    <property type="match status" value="1"/>
</dbReference>
<evidence type="ECO:0000256" key="9">
    <source>
        <dbReference type="ARBA" id="ARBA00034808"/>
    </source>
</evidence>
<evidence type="ECO:0000256" key="8">
    <source>
        <dbReference type="ARBA" id="ARBA00034617"/>
    </source>
</evidence>
<evidence type="ECO:0000256" key="1">
    <source>
        <dbReference type="ARBA" id="ARBA00009922"/>
    </source>
</evidence>
<comment type="catalytic activity">
    <reaction evidence="10">
        <text>ATP + H2O = ADP + phosphate + H(+)</text>
        <dbReference type="Rhea" id="RHEA:13065"/>
        <dbReference type="ChEBI" id="CHEBI:15377"/>
        <dbReference type="ChEBI" id="CHEBI:15378"/>
        <dbReference type="ChEBI" id="CHEBI:30616"/>
        <dbReference type="ChEBI" id="CHEBI:43474"/>
        <dbReference type="ChEBI" id="CHEBI:456216"/>
        <dbReference type="EC" id="5.6.2.4"/>
    </reaction>
</comment>
<feature type="compositionally biased region" description="Basic and acidic residues" evidence="12">
    <location>
        <begin position="815"/>
        <end position="825"/>
    </location>
</feature>
<dbReference type="EC" id="5.6.2.4" evidence="9"/>
<evidence type="ECO:0000256" key="5">
    <source>
        <dbReference type="ARBA" id="ARBA00022840"/>
    </source>
</evidence>
<dbReference type="Proteomes" id="UP000054558">
    <property type="component" value="Unassembled WGS sequence"/>
</dbReference>
<evidence type="ECO:0000259" key="13">
    <source>
        <dbReference type="PROSITE" id="PS51198"/>
    </source>
</evidence>
<evidence type="ECO:0000256" key="7">
    <source>
        <dbReference type="ARBA" id="ARBA00023235"/>
    </source>
</evidence>
<dbReference type="Gene3D" id="1.10.486.10">
    <property type="entry name" value="PCRA, domain 4"/>
    <property type="match status" value="1"/>
</dbReference>
<feature type="compositionally biased region" description="Basic and acidic residues" evidence="12">
    <location>
        <begin position="890"/>
        <end position="899"/>
    </location>
</feature>
<feature type="domain" description="UvrD-like helicase C-terminal" evidence="14">
    <location>
        <begin position="1191"/>
        <end position="1555"/>
    </location>
</feature>
<comment type="similarity">
    <text evidence="1">Belongs to the helicase family. UvrD subfamily.</text>
</comment>
<sequence length="1628" mass="175096">MRGLAVLRAIGAAAAFENHLTGRVSRPALNTFRNSSTVTAADTKSAGATSETERTPRISTNERSRSDPRSPSPPALNLNKHRAGVSKGSGWTADRARSPGESSATEKRPLPPLAIVEKLLKVKGGSASLPLLKDDWSEGGRRRGGVERHTSADRKPDGSGGQSVQAQLGEKGIVLPEYGPGSYRILCPKCNGGSSAEAALSVTISNGTAVWCCHRATCGWTGRAGASRYVPSSSQGGAPSGSAQGNFVRPPKRPPKLPRPEDLLDLPPEMVDFFNGRGISEATLARNGVRMQVAFCPQKKESVPAVVFPYYWGGELVNAKYRTLDKQFWQIKGAEKVFYGIDDVIDSETVIIVEGEMDKLALEEAGYRNCVSVPDGAPAKVSSDPSAPTPFSDRKYSYVWTCQEDLSKASKFVLATDADGPGQALAEELARRLGREKCWRVNWPFMPDGRRVKDANEALMALGRAGVKAAVEGAEPVPAVQTSDPDPAVDGASHEQTRISGSGVDAGSGSRGEVPGSGVNDAGRNEMGKLFESTKRGSGSERPKETRPVLQASSKGPGGSQHFAGTAPRFGSAKGGSFSPGSVSTRAAALRAIPGPVETGTGLGWSSSHLKVRSLSTRSNGFVCSAVRGGQGEAAHSNGEAAGDEDVALDGKPVAPLVKRGALAIPRRRSAVVVGKGGGEQPLGSSESLHFAARNDEESESAERFTARVGVSSESERVVNWWEKEFPGVVSPGYLEPRQNPATGRRAFIPDAEARAIGGQNGGSADAPKVRKVRLRRTKSAPTLEGSGGNNLTASQAPLPSLFRTNAGVSTKQGEGLHKGADPGRGHVTSAGKQGSNGVVGDSAPVGIKRVAKTLPDGTDRTRAISTTAGSNTASESGAIAGSPASSDLTTERTQHGESESDGPPSSPAASGLNEEQLAAVFAPVGPVRVVAGPGSGKTKVLTNRVAHLVLDRGVKPWNTLVGTFHGICARILRKSVASMPDCGRTTTYVIYDETDSASLLRNILKKVPRFDPAKMSVKDLMDRLGKEKAWRLRREIDGRQQGDPSGRHVVPLKSALVSAGGEESPLGMDPILQSIAAQYEAELRKCNAFDFMDLLIWAVRLLRSCPSELQAYRELWQHLLVDEFQDTDFAQYELVRLLGEKNQSVFVVGDMDQSIYGWRGADFRNMQLLFERDFPGGHDYQLRKNYRSTKNILRAAEALIRQSEVDRTIGRHKPLQLTPTKPHGPVIKFLESATDDEEAAMVVSHVQLLVSARGHSWGDMAILYRTNSQARYSPWFGGSAPSSDHSLGSMAVLSAGNLTPLKRSFCFATSLDPFWGDVAVLDYTKVPPQNSRKFQQQLTARGIPFVVVGGLSFYARKEIKDIISYLKLIANPLDEVALNRVLNVPSRGIGEKSVEKLQLWAASLDMTLPQALHEYRKQLPDSLALTSRIKSAVQRFTLLMDHLSVMSQTESLDVLIREILQRTEYEAHIFTTKSEDMAEKRERWEHVQDLRQAAREHERKNGAGAAALASFLEDVALAAAVDEEGVEGGAKKAGKSAQAAQPVVKLMTIHAAKGLEFPCVFLVGVEEGLLPVNQSIPYPELVAEERRLCYVAITRARDRLFLSRADTRFINGKVLFQRASRFWTELA</sequence>
<dbReference type="SUPFAM" id="SSF56731">
    <property type="entry name" value="DNA primase core"/>
    <property type="match status" value="1"/>
</dbReference>
<dbReference type="CDD" id="cd01029">
    <property type="entry name" value="TOPRIM_primases"/>
    <property type="match status" value="1"/>
</dbReference>
<comment type="catalytic activity">
    <reaction evidence="8">
        <text>Couples ATP hydrolysis with the unwinding of duplex DNA by translocating in the 3'-5' direction.</text>
        <dbReference type="EC" id="5.6.2.4"/>
    </reaction>
</comment>
<dbReference type="Pfam" id="PF00580">
    <property type="entry name" value="UvrD-helicase"/>
    <property type="match status" value="1"/>
</dbReference>
<feature type="compositionally biased region" description="Basic and acidic residues" evidence="12">
    <location>
        <begin position="51"/>
        <end position="68"/>
    </location>
</feature>
<feature type="region of interest" description="Disordered" evidence="12">
    <location>
        <begin position="131"/>
        <end position="167"/>
    </location>
</feature>
<feature type="binding site" evidence="11">
    <location>
        <begin position="932"/>
        <end position="939"/>
    </location>
    <ligand>
        <name>ATP</name>
        <dbReference type="ChEBI" id="CHEBI:30616"/>
    </ligand>
</feature>
<dbReference type="InterPro" id="IPR014016">
    <property type="entry name" value="UvrD-like_ATP-bd"/>
</dbReference>
<evidence type="ECO:0000256" key="12">
    <source>
        <dbReference type="SAM" id="MobiDB-lite"/>
    </source>
</evidence>
<dbReference type="STRING" id="105231.A0A1Y1HMB5"/>
<dbReference type="Pfam" id="PF13662">
    <property type="entry name" value="Toprim_4"/>
    <property type="match status" value="1"/>
</dbReference>
<dbReference type="CDD" id="cd18807">
    <property type="entry name" value="SF1_C_UvrD"/>
    <property type="match status" value="1"/>
</dbReference>
<dbReference type="OrthoDB" id="2112at2759"/>
<feature type="compositionally biased region" description="Low complexity" evidence="12">
    <location>
        <begin position="231"/>
        <end position="245"/>
    </location>
</feature>
<dbReference type="SUPFAM" id="SSF52540">
    <property type="entry name" value="P-loop containing nucleoside triphosphate hydrolases"/>
    <property type="match status" value="2"/>
</dbReference>
<dbReference type="GO" id="GO:0000725">
    <property type="term" value="P:recombinational repair"/>
    <property type="evidence" value="ECO:0000318"/>
    <property type="project" value="GO_Central"/>
</dbReference>
<evidence type="ECO:0000313" key="15">
    <source>
        <dbReference type="EMBL" id="GAQ77746.1"/>
    </source>
</evidence>
<dbReference type="InterPro" id="IPR034154">
    <property type="entry name" value="TOPRIM_DnaG/twinkle"/>
</dbReference>
<keyword evidence="4 11" id="KW-0347">Helicase</keyword>
<feature type="region of interest" description="Disordered" evidence="12">
    <location>
        <begin position="476"/>
        <end position="582"/>
    </location>
</feature>
<feature type="compositionally biased region" description="Polar residues" evidence="12">
    <location>
        <begin position="35"/>
        <end position="50"/>
    </location>
</feature>
<dbReference type="PANTHER" id="PTHR11070">
    <property type="entry name" value="UVRD / RECB / PCRA DNA HELICASE FAMILY MEMBER"/>
    <property type="match status" value="1"/>
</dbReference>
<proteinExistence type="inferred from homology"/>
<dbReference type="PANTHER" id="PTHR11070:SF2">
    <property type="entry name" value="ATP-DEPENDENT DNA HELICASE SRS2"/>
    <property type="match status" value="1"/>
</dbReference>
<feature type="compositionally biased region" description="Basic and acidic residues" evidence="12">
    <location>
        <begin position="94"/>
        <end position="109"/>
    </location>
</feature>
<gene>
    <name evidence="15" type="ORF">KFL_000030250</name>
</gene>
<dbReference type="PROSITE" id="PS51198">
    <property type="entry name" value="UVRD_HELICASE_ATP_BIND"/>
    <property type="match status" value="1"/>
</dbReference>
<dbReference type="GO" id="GO:0005634">
    <property type="term" value="C:nucleus"/>
    <property type="evidence" value="ECO:0000318"/>
    <property type="project" value="GO_Central"/>
</dbReference>
<feature type="compositionally biased region" description="Basic and acidic residues" evidence="12">
    <location>
        <begin position="132"/>
        <end position="157"/>
    </location>
</feature>
<reference evidence="15 16" key="1">
    <citation type="journal article" date="2014" name="Nat. Commun.">
        <title>Klebsormidium flaccidum genome reveals primary factors for plant terrestrial adaptation.</title>
        <authorList>
            <person name="Hori K."/>
            <person name="Maruyama F."/>
            <person name="Fujisawa T."/>
            <person name="Togashi T."/>
            <person name="Yamamoto N."/>
            <person name="Seo M."/>
            <person name="Sato S."/>
            <person name="Yamada T."/>
            <person name="Mori H."/>
            <person name="Tajima N."/>
            <person name="Moriyama T."/>
            <person name="Ikeuchi M."/>
            <person name="Watanabe M."/>
            <person name="Wada H."/>
            <person name="Kobayashi K."/>
            <person name="Saito M."/>
            <person name="Masuda T."/>
            <person name="Sasaki-Sekimoto Y."/>
            <person name="Mashiguchi K."/>
            <person name="Awai K."/>
            <person name="Shimojima M."/>
            <person name="Masuda S."/>
            <person name="Iwai M."/>
            <person name="Nobusawa T."/>
            <person name="Narise T."/>
            <person name="Kondo S."/>
            <person name="Saito H."/>
            <person name="Sato R."/>
            <person name="Murakawa M."/>
            <person name="Ihara Y."/>
            <person name="Oshima-Yamada Y."/>
            <person name="Ohtaka K."/>
            <person name="Satoh M."/>
            <person name="Sonobe K."/>
            <person name="Ishii M."/>
            <person name="Ohtani R."/>
            <person name="Kanamori-Sato M."/>
            <person name="Honoki R."/>
            <person name="Miyazaki D."/>
            <person name="Mochizuki H."/>
            <person name="Umetsu J."/>
            <person name="Higashi K."/>
            <person name="Shibata D."/>
            <person name="Kamiya Y."/>
            <person name="Sato N."/>
            <person name="Nakamura Y."/>
            <person name="Tabata S."/>
            <person name="Ida S."/>
            <person name="Kurokawa K."/>
            <person name="Ohta H."/>
        </authorList>
    </citation>
    <scope>NUCLEOTIDE SEQUENCE [LARGE SCALE GENOMIC DNA]</scope>
    <source>
        <strain evidence="15 16">NIES-2285</strain>
    </source>
</reference>
<evidence type="ECO:0000256" key="4">
    <source>
        <dbReference type="ARBA" id="ARBA00022806"/>
    </source>
</evidence>
<dbReference type="Gene3D" id="3.40.1360.10">
    <property type="match status" value="1"/>
</dbReference>
<evidence type="ECO:0000256" key="3">
    <source>
        <dbReference type="ARBA" id="ARBA00022801"/>
    </source>
</evidence>
<protein>
    <recommendedName>
        <fullName evidence="9">DNA 3'-5' helicase</fullName>
        <ecNumber evidence="9">5.6.2.4</ecNumber>
    </recommendedName>
</protein>
<feature type="compositionally biased region" description="Low complexity" evidence="12">
    <location>
        <begin position="902"/>
        <end position="912"/>
    </location>
</feature>
<feature type="domain" description="UvrD-like helicase ATP-binding" evidence="13">
    <location>
        <begin position="911"/>
        <end position="1190"/>
    </location>
</feature>
<evidence type="ECO:0000256" key="10">
    <source>
        <dbReference type="ARBA" id="ARBA00048988"/>
    </source>
</evidence>
<feature type="region of interest" description="Disordered" evidence="12">
    <location>
        <begin position="779"/>
        <end position="912"/>
    </location>
</feature>
<dbReference type="Gene3D" id="1.10.10.160">
    <property type="match status" value="1"/>
</dbReference>
<dbReference type="GO" id="GO:0016787">
    <property type="term" value="F:hydrolase activity"/>
    <property type="evidence" value="ECO:0007669"/>
    <property type="project" value="UniProtKB-UniRule"/>
</dbReference>
<dbReference type="GO" id="GO:0003677">
    <property type="term" value="F:DNA binding"/>
    <property type="evidence" value="ECO:0007669"/>
    <property type="project" value="UniProtKB-KW"/>
</dbReference>
<organism evidence="15 16">
    <name type="scientific">Klebsormidium nitens</name>
    <name type="common">Green alga</name>
    <name type="synonym">Ulothrix nitens</name>
    <dbReference type="NCBI Taxonomy" id="105231"/>
    <lineage>
        <taxon>Eukaryota</taxon>
        <taxon>Viridiplantae</taxon>
        <taxon>Streptophyta</taxon>
        <taxon>Klebsormidiophyceae</taxon>
        <taxon>Klebsormidiales</taxon>
        <taxon>Klebsormidiaceae</taxon>
        <taxon>Klebsormidium</taxon>
    </lineage>
</organism>
<evidence type="ECO:0000256" key="6">
    <source>
        <dbReference type="ARBA" id="ARBA00023125"/>
    </source>
</evidence>
<evidence type="ECO:0000259" key="14">
    <source>
        <dbReference type="PROSITE" id="PS51217"/>
    </source>
</evidence>
<dbReference type="InterPro" id="IPR013986">
    <property type="entry name" value="DExx_box_DNA_helicase_dom_sf"/>
</dbReference>
<dbReference type="InterPro" id="IPR027417">
    <property type="entry name" value="P-loop_NTPase"/>
</dbReference>
<feature type="compositionally biased region" description="Polar residues" evidence="12">
    <location>
        <begin position="790"/>
        <end position="813"/>
    </location>
</feature>
<keyword evidence="7" id="KW-0413">Isomerase</keyword>
<dbReference type="InterPro" id="IPR006171">
    <property type="entry name" value="TOPRIM_dom"/>
</dbReference>
<keyword evidence="2 11" id="KW-0547">Nucleotide-binding</keyword>
<evidence type="ECO:0000313" key="16">
    <source>
        <dbReference type="Proteomes" id="UP000054558"/>
    </source>
</evidence>
<dbReference type="PROSITE" id="PS51217">
    <property type="entry name" value="UVRD_HELICASE_CTER"/>
    <property type="match status" value="1"/>
</dbReference>
<feature type="compositionally biased region" description="Basic and acidic residues" evidence="12">
    <location>
        <begin position="523"/>
        <end position="547"/>
    </location>
</feature>
<dbReference type="SMART" id="SM00493">
    <property type="entry name" value="TOPRIM"/>
    <property type="match status" value="1"/>
</dbReference>
<dbReference type="EMBL" id="DF236952">
    <property type="protein sequence ID" value="GAQ77746.1"/>
    <property type="molecule type" value="Genomic_DNA"/>
</dbReference>